<name>A0A0T5NV99_9RHOB</name>
<sequence>MAGMHDARETLLYAPVKAWLEALGYAVKSEVGPADVVGLRNGAEPVVVELKTGFSLTLLQQAVARQAVTEQVYVAVPRWKGKAGWRAFKGNIGLCKRLGLGVLSVKPDTGEVQAHCHPAPFQPRRSKVKRARLLKEFNARRGDPNKGGTRGQIETSYKQDVRACVDYLSQHGPSSGAVIARATGVTRATRIMADNHSGWFFRVERGVYALSDAGMALCESETDA</sequence>
<organism evidence="1 2">
    <name type="scientific">Roseovarius atlanticus</name>
    <dbReference type="NCBI Taxonomy" id="1641875"/>
    <lineage>
        <taxon>Bacteria</taxon>
        <taxon>Pseudomonadati</taxon>
        <taxon>Pseudomonadota</taxon>
        <taxon>Alphaproteobacteria</taxon>
        <taxon>Rhodobacterales</taxon>
        <taxon>Roseobacteraceae</taxon>
        <taxon>Roseovarius</taxon>
    </lineage>
</organism>
<comment type="caution">
    <text evidence="1">The sequence shown here is derived from an EMBL/GenBank/DDBJ whole genome shotgun (WGS) entry which is preliminary data.</text>
</comment>
<dbReference type="STRING" id="1641875.XM53_10990"/>
<dbReference type="AlphaFoldDB" id="A0A0T5NV99"/>
<gene>
    <name evidence="1" type="ORF">XM53_10990</name>
</gene>
<dbReference type="PATRIC" id="fig|1641875.4.peg.4621"/>
<dbReference type="Proteomes" id="UP000051295">
    <property type="component" value="Unassembled WGS sequence"/>
</dbReference>
<reference evidence="1 2" key="1">
    <citation type="submission" date="2015-04" db="EMBL/GenBank/DDBJ databases">
        <title>The draft genome sequence of Roseovarius sp.R12b.</title>
        <authorList>
            <person name="Li G."/>
            <person name="Lai Q."/>
            <person name="Shao Z."/>
            <person name="Yan P."/>
        </authorList>
    </citation>
    <scope>NUCLEOTIDE SEQUENCE [LARGE SCALE GENOMIC DNA]</scope>
    <source>
        <strain evidence="1 2">R12B</strain>
    </source>
</reference>
<proteinExistence type="predicted"/>
<dbReference type="InterPro" id="IPR018679">
    <property type="entry name" value="DUF2161"/>
</dbReference>
<protein>
    <submittedName>
        <fullName evidence="1">Uncharacterized protein</fullName>
    </submittedName>
</protein>
<dbReference type="Pfam" id="PF09929">
    <property type="entry name" value="DUF2161"/>
    <property type="match status" value="1"/>
</dbReference>
<dbReference type="EMBL" id="LAXJ01000009">
    <property type="protein sequence ID" value="KRS12670.1"/>
    <property type="molecule type" value="Genomic_DNA"/>
</dbReference>
<accession>A0A0T5NV99</accession>
<evidence type="ECO:0000313" key="1">
    <source>
        <dbReference type="EMBL" id="KRS12670.1"/>
    </source>
</evidence>
<evidence type="ECO:0000313" key="2">
    <source>
        <dbReference type="Proteomes" id="UP000051295"/>
    </source>
</evidence>
<keyword evidence="2" id="KW-1185">Reference proteome</keyword>